<evidence type="ECO:0000256" key="5">
    <source>
        <dbReference type="ARBA" id="ARBA00022989"/>
    </source>
</evidence>
<feature type="transmembrane region" description="Helical" evidence="7">
    <location>
        <begin position="21"/>
        <end position="46"/>
    </location>
</feature>
<evidence type="ECO:0000313" key="10">
    <source>
        <dbReference type="EMBL" id="MBD1423844.1"/>
    </source>
</evidence>
<dbReference type="EMBL" id="JACNYL010000006">
    <property type="protein sequence ID" value="MBD1423844.1"/>
    <property type="molecule type" value="Genomic_DNA"/>
</dbReference>
<feature type="transmembrane region" description="Helical" evidence="7">
    <location>
        <begin position="320"/>
        <end position="344"/>
    </location>
</feature>
<evidence type="ECO:0000256" key="3">
    <source>
        <dbReference type="ARBA" id="ARBA00022475"/>
    </source>
</evidence>
<dbReference type="Proteomes" id="UP000651112">
    <property type="component" value="Unassembled WGS sequence"/>
</dbReference>
<feature type="transmembrane region" description="Helical" evidence="7">
    <location>
        <begin position="376"/>
        <end position="399"/>
    </location>
</feature>
<evidence type="ECO:0000259" key="8">
    <source>
        <dbReference type="Pfam" id="PF02687"/>
    </source>
</evidence>
<protein>
    <submittedName>
        <fullName evidence="10">ABC transporter permease</fullName>
    </submittedName>
</protein>
<comment type="subcellular location">
    <subcellularLocation>
        <location evidence="1">Cell membrane</location>
        <topology evidence="1">Multi-pass membrane protein</topology>
    </subcellularLocation>
</comment>
<keyword evidence="3" id="KW-1003">Cell membrane</keyword>
<accession>A0ABR7XXQ7</accession>
<sequence>MKLSLFFAKRYLFSKKSVNAINIISAISVIGVLVSSAALVIVLSFYNGMENLILSLYSTFAPELRIEPAQGKVFDASQQVFEDLRKNNDIQSYSEILEDKVLVQYDNQQFVAQIKGVEPQSLLAVDHQGMLYAGSLEISDNTPTALIGAQIQANLRIPIDGFNNDIQLFSPRKGASGTSINPMDDINIRRLSPVGVLHYEPGFNDLIITPIGFAKELLNEHEHVSAIEIYTKDSSRVTGLQKEIQRNLGDSFIVKNREQQNPLLYKTVRSEKWIVFFILTVIGIIAIFNIIGSLTMLVIDKKQDMTILASLGADKTLIQRIFFLEGIMIAFIGGLIGIGLGFIFCLLQEKFGIIRTGEGVNPIMDIYPVDIRILDFILVFVTVMLVALLVSYISSLLSVRELKRDTNMRSID</sequence>
<dbReference type="Pfam" id="PF02687">
    <property type="entry name" value="FtsX"/>
    <property type="match status" value="1"/>
</dbReference>
<reference evidence="10 11" key="1">
    <citation type="submission" date="2020-08" db="EMBL/GenBank/DDBJ databases">
        <title>Sphingobacterium sp. DN00404 isolated from aquaculture water.</title>
        <authorList>
            <person name="Zhang M."/>
        </authorList>
    </citation>
    <scope>NUCLEOTIDE SEQUENCE [LARGE SCALE GENOMIC DNA]</scope>
    <source>
        <strain evidence="10 11">KCTC 42746</strain>
    </source>
</reference>
<feature type="domain" description="ABC3 transporter permease C-terminal" evidence="8">
    <location>
        <begin position="276"/>
        <end position="398"/>
    </location>
</feature>
<evidence type="ECO:0000256" key="7">
    <source>
        <dbReference type="SAM" id="Phobius"/>
    </source>
</evidence>
<organism evidence="10 11">
    <name type="scientific">Sphingobacterium chuzhouense</name>
    <dbReference type="NCBI Taxonomy" id="1742264"/>
    <lineage>
        <taxon>Bacteria</taxon>
        <taxon>Pseudomonadati</taxon>
        <taxon>Bacteroidota</taxon>
        <taxon>Sphingobacteriia</taxon>
        <taxon>Sphingobacteriales</taxon>
        <taxon>Sphingobacteriaceae</taxon>
        <taxon>Sphingobacterium</taxon>
    </lineage>
</organism>
<feature type="transmembrane region" description="Helical" evidence="7">
    <location>
        <begin position="273"/>
        <end position="299"/>
    </location>
</feature>
<comment type="caution">
    <text evidence="10">The sequence shown here is derived from an EMBL/GenBank/DDBJ whole genome shotgun (WGS) entry which is preliminary data.</text>
</comment>
<proteinExistence type="inferred from homology"/>
<evidence type="ECO:0000256" key="2">
    <source>
        <dbReference type="ARBA" id="ARBA00005236"/>
    </source>
</evidence>
<feature type="domain" description="MacB-like periplasmic core" evidence="9">
    <location>
        <begin position="25"/>
        <end position="246"/>
    </location>
</feature>
<keyword evidence="4 7" id="KW-0812">Transmembrane</keyword>
<evidence type="ECO:0000256" key="4">
    <source>
        <dbReference type="ARBA" id="ARBA00022692"/>
    </source>
</evidence>
<evidence type="ECO:0000256" key="1">
    <source>
        <dbReference type="ARBA" id="ARBA00004651"/>
    </source>
</evidence>
<evidence type="ECO:0000259" key="9">
    <source>
        <dbReference type="Pfam" id="PF12704"/>
    </source>
</evidence>
<dbReference type="PANTHER" id="PTHR30489:SF0">
    <property type="entry name" value="LIPOPROTEIN-RELEASING SYSTEM TRANSMEMBRANE PROTEIN LOLE"/>
    <property type="match status" value="1"/>
</dbReference>
<dbReference type="PANTHER" id="PTHR30489">
    <property type="entry name" value="LIPOPROTEIN-RELEASING SYSTEM TRANSMEMBRANE PROTEIN LOLE"/>
    <property type="match status" value="1"/>
</dbReference>
<evidence type="ECO:0000256" key="6">
    <source>
        <dbReference type="ARBA" id="ARBA00023136"/>
    </source>
</evidence>
<comment type="similarity">
    <text evidence="2">Belongs to the ABC-4 integral membrane protein family. LolC/E subfamily.</text>
</comment>
<keyword evidence="11" id="KW-1185">Reference proteome</keyword>
<dbReference type="RefSeq" id="WP_190315615.1">
    <property type="nucleotide sequence ID" value="NZ_JACNYL010000006.1"/>
</dbReference>
<keyword evidence="6 7" id="KW-0472">Membrane</keyword>
<dbReference type="InterPro" id="IPR003838">
    <property type="entry name" value="ABC3_permease_C"/>
</dbReference>
<gene>
    <name evidence="10" type="ORF">H8B21_19955</name>
</gene>
<dbReference type="InterPro" id="IPR025857">
    <property type="entry name" value="MacB_PCD"/>
</dbReference>
<keyword evidence="5 7" id="KW-1133">Transmembrane helix</keyword>
<evidence type="ECO:0000313" key="11">
    <source>
        <dbReference type="Proteomes" id="UP000651112"/>
    </source>
</evidence>
<name>A0ABR7XXQ7_9SPHI</name>
<dbReference type="Pfam" id="PF12704">
    <property type="entry name" value="MacB_PCD"/>
    <property type="match status" value="1"/>
</dbReference>
<dbReference type="InterPro" id="IPR051447">
    <property type="entry name" value="Lipoprotein-release_system"/>
</dbReference>